<keyword evidence="4" id="KW-1185">Reference proteome</keyword>
<dbReference type="HOGENOM" id="CLU_1516411_0_0_5"/>
<feature type="region of interest" description="Disordered" evidence="1">
    <location>
        <begin position="1"/>
        <end position="30"/>
    </location>
</feature>
<name>M9RJS8_9RHOB</name>
<organism evidence="3 4">
    <name type="scientific">Octadecabacter arcticus 238</name>
    <dbReference type="NCBI Taxonomy" id="391616"/>
    <lineage>
        <taxon>Bacteria</taxon>
        <taxon>Pseudomonadati</taxon>
        <taxon>Pseudomonadota</taxon>
        <taxon>Alphaproteobacteria</taxon>
        <taxon>Rhodobacterales</taxon>
        <taxon>Roseobacteraceae</taxon>
        <taxon>Octadecabacter</taxon>
    </lineage>
</organism>
<dbReference type="AlphaFoldDB" id="M9RJS8"/>
<dbReference type="InterPro" id="IPR013217">
    <property type="entry name" value="Methyltransf_12"/>
</dbReference>
<sequence length="177" mass="19232">MSDVKDQYEAYPYPERDPRDEAKRLITGSPSDPREIDHFLFGGTRDWTKPLRALFAGGGTGDGLIQLAQLLSAAKRPYDITYIDLSKASRAVAEARAKMRGLSCISFHTGSLLDAAEFGPFDYNDCCGVLHHLPDPADGFSALRGALSPEGGARFYGLCAVWTVRCLSVAGRVWCAA</sequence>
<proteinExistence type="predicted"/>
<dbReference type="Proteomes" id="UP000004688">
    <property type="component" value="Chromosome"/>
</dbReference>
<keyword evidence="3" id="KW-0808">Transferase</keyword>
<feature type="domain" description="Methyltransferase type 12" evidence="2">
    <location>
        <begin position="56"/>
        <end position="151"/>
    </location>
</feature>
<dbReference type="SUPFAM" id="SSF53335">
    <property type="entry name" value="S-adenosyl-L-methionine-dependent methyltransferases"/>
    <property type="match status" value="1"/>
</dbReference>
<dbReference type="eggNOG" id="COG2227">
    <property type="taxonomic scope" value="Bacteria"/>
</dbReference>
<reference evidence="3 4" key="1">
    <citation type="journal article" date="2013" name="PLoS ONE">
        <title>Poles Apart: Arctic and Antarctic Octadecabacter strains Share High Genome Plasticity and a New Type of Xanthorhodopsin.</title>
        <authorList>
            <person name="Vollmers J."/>
            <person name="Voget S."/>
            <person name="Dietrich S."/>
            <person name="Gollnow K."/>
            <person name="Smits M."/>
            <person name="Meyer K."/>
            <person name="Brinkhoff T."/>
            <person name="Simon M."/>
            <person name="Daniel R."/>
        </authorList>
    </citation>
    <scope>NUCLEOTIDE SEQUENCE [LARGE SCALE GENOMIC DNA]</scope>
    <source>
        <strain evidence="3 4">238</strain>
    </source>
</reference>
<protein>
    <submittedName>
        <fullName evidence="3">Putative methyltransferase</fullName>
    </submittedName>
</protein>
<dbReference type="STRING" id="391616.OA238_c03980"/>
<evidence type="ECO:0000313" key="3">
    <source>
        <dbReference type="EMBL" id="AGI70646.1"/>
    </source>
</evidence>
<gene>
    <name evidence="3" type="ORF">OA238_c03980</name>
</gene>
<dbReference type="InterPro" id="IPR029063">
    <property type="entry name" value="SAM-dependent_MTases_sf"/>
</dbReference>
<dbReference type="RefSeq" id="WP_015493882.1">
    <property type="nucleotide sequence ID" value="NC_020908.1"/>
</dbReference>
<feature type="compositionally biased region" description="Basic and acidic residues" evidence="1">
    <location>
        <begin position="1"/>
        <end position="24"/>
    </location>
</feature>
<evidence type="ECO:0000313" key="4">
    <source>
        <dbReference type="Proteomes" id="UP000004688"/>
    </source>
</evidence>
<evidence type="ECO:0000259" key="2">
    <source>
        <dbReference type="Pfam" id="PF08242"/>
    </source>
</evidence>
<dbReference type="Gene3D" id="3.40.50.150">
    <property type="entry name" value="Vaccinia Virus protein VP39"/>
    <property type="match status" value="1"/>
</dbReference>
<keyword evidence="3" id="KW-0489">Methyltransferase</keyword>
<dbReference type="KEGG" id="oar:OA238_c03980"/>
<dbReference type="GO" id="GO:0008168">
    <property type="term" value="F:methyltransferase activity"/>
    <property type="evidence" value="ECO:0007669"/>
    <property type="project" value="UniProtKB-KW"/>
</dbReference>
<evidence type="ECO:0000256" key="1">
    <source>
        <dbReference type="SAM" id="MobiDB-lite"/>
    </source>
</evidence>
<dbReference type="Pfam" id="PF08242">
    <property type="entry name" value="Methyltransf_12"/>
    <property type="match status" value="1"/>
</dbReference>
<dbReference type="EMBL" id="CP003742">
    <property type="protein sequence ID" value="AGI70646.1"/>
    <property type="molecule type" value="Genomic_DNA"/>
</dbReference>
<dbReference type="GO" id="GO:0032259">
    <property type="term" value="P:methylation"/>
    <property type="evidence" value="ECO:0007669"/>
    <property type="project" value="UniProtKB-KW"/>
</dbReference>
<accession>M9RJS8</accession>